<dbReference type="GO" id="GO:0003713">
    <property type="term" value="F:transcription coactivator activity"/>
    <property type="evidence" value="ECO:0007669"/>
    <property type="project" value="TreeGrafter"/>
</dbReference>
<dbReference type="Gene3D" id="4.10.1240.50">
    <property type="match status" value="1"/>
</dbReference>
<evidence type="ECO:0000259" key="9">
    <source>
        <dbReference type="PROSITE" id="PS51293"/>
    </source>
</evidence>
<dbReference type="GeneID" id="107455556"/>
<accession>A0A2L2Y9G3</accession>
<dbReference type="PANTHER" id="PTHR10865">
    <property type="entry name" value="METASTASIS-ASSOCIATED PROTEIN AND MESODERM INDUCTION EARLY RESPONSE PROTEIN"/>
    <property type="match status" value="1"/>
</dbReference>
<dbReference type="Pfam" id="PF00249">
    <property type="entry name" value="Myb_DNA-binding"/>
    <property type="match status" value="1"/>
</dbReference>
<dbReference type="InterPro" id="IPR009057">
    <property type="entry name" value="Homeodomain-like_sf"/>
</dbReference>
<dbReference type="PANTHER" id="PTHR10865:SF29">
    <property type="entry name" value="METASTASIS ASSOCIATED 1-LIKE, ISOFORM D"/>
    <property type="match status" value="1"/>
</dbReference>
<dbReference type="GO" id="GO:0003677">
    <property type="term" value="F:DNA binding"/>
    <property type="evidence" value="ECO:0007669"/>
    <property type="project" value="UniProtKB-KW"/>
</dbReference>
<dbReference type="EMBL" id="IAAA01013885">
    <property type="protein sequence ID" value="LAA04784.1"/>
    <property type="molecule type" value="mRNA"/>
</dbReference>
<dbReference type="GO" id="GO:0003714">
    <property type="term" value="F:transcription corepressor activity"/>
    <property type="evidence" value="ECO:0007669"/>
    <property type="project" value="TreeGrafter"/>
</dbReference>
<keyword evidence="4" id="KW-0862">Zinc</keyword>
<feature type="compositionally biased region" description="Polar residues" evidence="7">
    <location>
        <begin position="595"/>
        <end position="606"/>
    </location>
</feature>
<dbReference type="AlphaFoldDB" id="A0A2L2Y9G3"/>
<dbReference type="InterPro" id="IPR040138">
    <property type="entry name" value="MIER/MTA"/>
</dbReference>
<dbReference type="OrthoDB" id="6421374at2759"/>
<feature type="compositionally biased region" description="Basic and acidic residues" evidence="7">
    <location>
        <begin position="759"/>
        <end position="771"/>
    </location>
</feature>
<feature type="region of interest" description="Disordered" evidence="7">
    <location>
        <begin position="741"/>
        <end position="787"/>
    </location>
</feature>
<feature type="domain" description="SANT" evidence="9">
    <location>
        <begin position="138"/>
        <end position="190"/>
    </location>
</feature>
<feature type="region of interest" description="Disordered" evidence="7">
    <location>
        <begin position="205"/>
        <end position="268"/>
    </location>
</feature>
<dbReference type="InterPro" id="IPR017884">
    <property type="entry name" value="SANT_dom"/>
</dbReference>
<dbReference type="SMART" id="SM01189">
    <property type="entry name" value="ELM2"/>
    <property type="match status" value="1"/>
</dbReference>
<feature type="compositionally biased region" description="Polar residues" evidence="7">
    <location>
        <begin position="399"/>
        <end position="412"/>
    </location>
</feature>
<dbReference type="InterPro" id="IPR001005">
    <property type="entry name" value="SANT/Myb"/>
</dbReference>
<reference evidence="10" key="1">
    <citation type="journal article" date="2016" name="Mol. Ecol. Resour.">
        <title>Evaluation of the impact of RNA preservation methods of spiders for de novo transcriptome assembly.</title>
        <authorList>
            <person name="Kono N."/>
            <person name="Nakamura H."/>
            <person name="Ito Y."/>
            <person name="Tomita M."/>
            <person name="Arakawa K."/>
        </authorList>
    </citation>
    <scope>NUCLEOTIDE SEQUENCE</scope>
    <source>
        <tissue evidence="10">Whole body</tissue>
    </source>
</reference>
<keyword evidence="5" id="KW-0238">DNA-binding</keyword>
<evidence type="ECO:0000256" key="3">
    <source>
        <dbReference type="ARBA" id="ARBA00022771"/>
    </source>
</evidence>
<proteinExistence type="evidence at transcript level"/>
<evidence type="ECO:0000256" key="1">
    <source>
        <dbReference type="ARBA" id="ARBA00004123"/>
    </source>
</evidence>
<dbReference type="Gene3D" id="1.10.10.60">
    <property type="entry name" value="Homeodomain-like"/>
    <property type="match status" value="1"/>
</dbReference>
<dbReference type="GO" id="GO:0016581">
    <property type="term" value="C:NuRD complex"/>
    <property type="evidence" value="ECO:0007669"/>
    <property type="project" value="TreeGrafter"/>
</dbReference>
<organism evidence="10">
    <name type="scientific">Parasteatoda tepidariorum</name>
    <name type="common">Common house spider</name>
    <name type="synonym">Achaearanea tepidariorum</name>
    <dbReference type="NCBI Taxonomy" id="114398"/>
    <lineage>
        <taxon>Eukaryota</taxon>
        <taxon>Metazoa</taxon>
        <taxon>Ecdysozoa</taxon>
        <taxon>Arthropoda</taxon>
        <taxon>Chelicerata</taxon>
        <taxon>Arachnida</taxon>
        <taxon>Araneae</taxon>
        <taxon>Araneomorphae</taxon>
        <taxon>Entelegynae</taxon>
        <taxon>Araneoidea</taxon>
        <taxon>Theridiidae</taxon>
        <taxon>Parasteatoda</taxon>
    </lineage>
</organism>
<feature type="compositionally biased region" description="Basic and acidic residues" evidence="7">
    <location>
        <begin position="212"/>
        <end position="230"/>
    </location>
</feature>
<protein>
    <submittedName>
        <fullName evidence="10">Metastasis-associated protein MTA1</fullName>
    </submittedName>
</protein>
<evidence type="ECO:0000256" key="5">
    <source>
        <dbReference type="ARBA" id="ARBA00023125"/>
    </source>
</evidence>
<keyword evidence="2" id="KW-0479">Metal-binding</keyword>
<name>A0A2L2Y9G3_PARTP</name>
<keyword evidence="3" id="KW-0863">Zinc-finger</keyword>
<dbReference type="Pfam" id="PF01448">
    <property type="entry name" value="ELM2"/>
    <property type="match status" value="1"/>
</dbReference>
<dbReference type="PROSITE" id="PS51293">
    <property type="entry name" value="SANT"/>
    <property type="match status" value="1"/>
</dbReference>
<dbReference type="GO" id="GO:0042826">
    <property type="term" value="F:histone deacetylase binding"/>
    <property type="evidence" value="ECO:0007669"/>
    <property type="project" value="TreeGrafter"/>
</dbReference>
<evidence type="ECO:0000313" key="10">
    <source>
        <dbReference type="EMBL" id="LAA04784.1"/>
    </source>
</evidence>
<feature type="compositionally biased region" description="Polar residues" evidence="7">
    <location>
        <begin position="259"/>
        <end position="268"/>
    </location>
</feature>
<evidence type="ECO:0000256" key="2">
    <source>
        <dbReference type="ARBA" id="ARBA00022723"/>
    </source>
</evidence>
<dbReference type="PROSITE" id="PS51156">
    <property type="entry name" value="ELM2"/>
    <property type="match status" value="1"/>
</dbReference>
<feature type="region of interest" description="Disordered" evidence="7">
    <location>
        <begin position="387"/>
        <end position="412"/>
    </location>
</feature>
<dbReference type="GO" id="GO:0008270">
    <property type="term" value="F:zinc ion binding"/>
    <property type="evidence" value="ECO:0007669"/>
    <property type="project" value="UniProtKB-KW"/>
</dbReference>
<dbReference type="InterPro" id="IPR000949">
    <property type="entry name" value="ELM2_dom"/>
</dbReference>
<evidence type="ECO:0000256" key="7">
    <source>
        <dbReference type="SAM" id="MobiDB-lite"/>
    </source>
</evidence>
<feature type="domain" description="ELM2" evidence="8">
    <location>
        <begin position="24"/>
        <end position="116"/>
    </location>
</feature>
<dbReference type="FunFam" id="1.10.10.60:FF:000012">
    <property type="entry name" value="Metastasis-associated 1 family, member 3"/>
    <property type="match status" value="1"/>
</dbReference>
<comment type="subcellular location">
    <subcellularLocation>
        <location evidence="1">Nucleus</location>
    </subcellularLocation>
</comment>
<dbReference type="SUPFAM" id="SSF46689">
    <property type="entry name" value="Homeodomain-like"/>
    <property type="match status" value="1"/>
</dbReference>
<feature type="region of interest" description="Disordered" evidence="7">
    <location>
        <begin position="292"/>
        <end position="363"/>
    </location>
</feature>
<feature type="compositionally biased region" description="Polar residues" evidence="7">
    <location>
        <begin position="292"/>
        <end position="308"/>
    </location>
</feature>
<evidence type="ECO:0000259" key="8">
    <source>
        <dbReference type="PROSITE" id="PS51156"/>
    </source>
</evidence>
<sequence>MDKCSTDAEFDSYWDNEAKNQNRNRIRVGRQYQATIPPLLKPGEKDGRKLEDLETLKWKPDQLSDQKLEEYMSMAKGISLFSKSVSSSRSPEKSDNSLQSAIKGLTEFVASHHPCHHDDGCRQVLKPSSSSTESVSKVNTNTWSQSEAQLFAQALEACGKNFSAIKKEFLPWKPVRSIIEYYYQIKNEKAEETEPTDKVIPKAEEEPIPSCSHEEKPCVKEEPVKVEEPQVKTVNTEDPPKDSINFLDHSRVTDPCSAASETSLPQDVPATSTVGSLKFFLGGRLVLKLNAQQDGGSGNKCQWVQSNDLPKHSNHNKKDKHKKKFAPYSYSSSGTQKPLKKGDDTSAVPDCDPSGIKKPRLKEYETSENSALGLLLCSSSWTPPVADGQESIDVDDTSSKTSEGYISPILSNNSRTSKIDTIKHDFASNPNTSNELGEQKCDSDPTWVKTDNCIISDSASKNASVLSGKNSPNQCYSSPMKKEVLNHKSALSHGRSVKSPCYQSRSSHSSSPLLKQRNIKWSNIPYPLKSSPSSLSPVYIDLRSSTKESAIDLSSKSDNGLNNADHYVKQTHSNERSECNECILCESDSRPDSEFSPQSSNFTPSAESPRKEPSCTACNCCEGVSTDQLPFDNSGRKEDETMTNKESDDNSQLSYTYCNLPYHCALPKCTKDYTLEEHLCNKSSINKNQVDCPEYIINDIDENMCEKNPNWCSKASYIPYYSHCYPYYVSYGVTSRNSAESTDTEVSEAPLDLSSTNETKPEKLPNVEKISENSSEEVSQNAEGGRGMLYQLLKNKSK</sequence>
<feature type="compositionally biased region" description="Basic residues" evidence="7">
    <location>
        <begin position="312"/>
        <end position="325"/>
    </location>
</feature>
<keyword evidence="6" id="KW-0539">Nucleus</keyword>
<dbReference type="SMART" id="SM00717">
    <property type="entry name" value="SANT"/>
    <property type="match status" value="1"/>
</dbReference>
<evidence type="ECO:0000256" key="6">
    <source>
        <dbReference type="ARBA" id="ARBA00023242"/>
    </source>
</evidence>
<dbReference type="GO" id="GO:0000122">
    <property type="term" value="P:negative regulation of transcription by RNA polymerase II"/>
    <property type="evidence" value="ECO:0007669"/>
    <property type="project" value="TreeGrafter"/>
</dbReference>
<feature type="compositionally biased region" description="Polar residues" evidence="7">
    <location>
        <begin position="772"/>
        <end position="782"/>
    </location>
</feature>
<feature type="region of interest" description="Disordered" evidence="7">
    <location>
        <begin position="588"/>
        <end position="612"/>
    </location>
</feature>
<evidence type="ECO:0000256" key="4">
    <source>
        <dbReference type="ARBA" id="ARBA00022833"/>
    </source>
</evidence>
<feature type="region of interest" description="Disordered" evidence="7">
    <location>
        <begin position="489"/>
        <end position="514"/>
    </location>
</feature>
<dbReference type="KEGG" id="ptep:107455556"/>